<dbReference type="PANTHER" id="PTHR11103">
    <property type="entry name" value="SLR1189 PROTEIN"/>
    <property type="match status" value="1"/>
</dbReference>
<keyword evidence="7" id="KW-1185">Reference proteome</keyword>
<gene>
    <name evidence="6" type="ORF">E1B00_11280</name>
</gene>
<dbReference type="Proteomes" id="UP000305760">
    <property type="component" value="Unassembled WGS sequence"/>
</dbReference>
<dbReference type="Gene3D" id="3.20.20.330">
    <property type="entry name" value="Homocysteine-binding-like domain"/>
    <property type="match status" value="1"/>
</dbReference>
<name>A0A5C4RRG4_9GAMM</name>
<evidence type="ECO:0000313" key="6">
    <source>
        <dbReference type="EMBL" id="TNJ33903.1"/>
    </source>
</evidence>
<dbReference type="InterPro" id="IPR036589">
    <property type="entry name" value="HCY_dom_sf"/>
</dbReference>
<keyword evidence="3" id="KW-0862">Zinc</keyword>
<feature type="domain" description="Hcy-binding" evidence="5">
    <location>
        <begin position="5"/>
        <end position="311"/>
    </location>
</feature>
<dbReference type="GO" id="GO:0032259">
    <property type="term" value="P:methylation"/>
    <property type="evidence" value="ECO:0007669"/>
    <property type="project" value="UniProtKB-KW"/>
</dbReference>
<dbReference type="PROSITE" id="PS50970">
    <property type="entry name" value="HCY"/>
    <property type="match status" value="1"/>
</dbReference>
<keyword evidence="1 3" id="KW-0489">Methyltransferase</keyword>
<dbReference type="PANTHER" id="PTHR11103:SF18">
    <property type="entry name" value="SLR1189 PROTEIN"/>
    <property type="match status" value="1"/>
</dbReference>
<evidence type="ECO:0000256" key="4">
    <source>
        <dbReference type="SAM" id="MobiDB-lite"/>
    </source>
</evidence>
<dbReference type="InterPro" id="IPR003726">
    <property type="entry name" value="HCY_dom"/>
</dbReference>
<accession>A0A5C4RRG4</accession>
<dbReference type="AlphaFoldDB" id="A0A5C4RRG4"/>
<dbReference type="GO" id="GO:0008168">
    <property type="term" value="F:methyltransferase activity"/>
    <property type="evidence" value="ECO:0007669"/>
    <property type="project" value="UniProtKB-UniRule"/>
</dbReference>
<dbReference type="SUPFAM" id="SSF82282">
    <property type="entry name" value="Homocysteine S-methyltransferase"/>
    <property type="match status" value="1"/>
</dbReference>
<protein>
    <submittedName>
        <fullName evidence="6">Homocysteine S-methyltransferase</fullName>
    </submittedName>
</protein>
<dbReference type="Pfam" id="PF02574">
    <property type="entry name" value="S-methyl_trans"/>
    <property type="match status" value="1"/>
</dbReference>
<dbReference type="RefSeq" id="WP_139448781.1">
    <property type="nucleotide sequence ID" value="NZ_SMDR01000002.1"/>
</dbReference>
<feature type="region of interest" description="Disordered" evidence="4">
    <location>
        <begin position="120"/>
        <end position="142"/>
    </location>
</feature>
<evidence type="ECO:0000259" key="5">
    <source>
        <dbReference type="PROSITE" id="PS50970"/>
    </source>
</evidence>
<comment type="cofactor">
    <cofactor evidence="3">
        <name>Zn(2+)</name>
        <dbReference type="ChEBI" id="CHEBI:29105"/>
    </cofactor>
</comment>
<feature type="binding site" evidence="3">
    <location>
        <position position="227"/>
    </location>
    <ligand>
        <name>Zn(2+)</name>
        <dbReference type="ChEBI" id="CHEBI:29105"/>
    </ligand>
</feature>
<evidence type="ECO:0000256" key="3">
    <source>
        <dbReference type="PROSITE-ProRule" id="PRU00333"/>
    </source>
</evidence>
<dbReference type="OrthoDB" id="9803687at2"/>
<feature type="binding site" evidence="3">
    <location>
        <position position="297"/>
    </location>
    <ligand>
        <name>Zn(2+)</name>
        <dbReference type="ChEBI" id="CHEBI:29105"/>
    </ligand>
</feature>
<sequence length="326" mass="35207">MTFSPRHPLPHQGERLYITDGGLESALMHRQGLALPACAAFVLIDEPDGRDRLWRHYARHARIACEQRVGLVLETPTWRASSDWGRLLGYDASALVRINRAAVDLMLELRVSCETGASPMPISGTLGPRGDAGSSSRMSPGQARGYHAPQIHAFAASRADLVCARTLGDSAEAIGIVAAARACGLPVVVSFTVDTDGRLPSGETLCAAIGRTDAQTDGHAAYFMVDCAHPVHFAPAFAIPGAWQRRVLGLRANASRRSHAELEVCRDLDEGDPAALGLQLGEFKRHMPWLRVLGGCCGTDHRHLDAICRAARHVSRYDREAEAAMP</sequence>
<keyword evidence="2 3" id="KW-0808">Transferase</keyword>
<evidence type="ECO:0000256" key="2">
    <source>
        <dbReference type="ARBA" id="ARBA00022679"/>
    </source>
</evidence>
<evidence type="ECO:0000313" key="7">
    <source>
        <dbReference type="Proteomes" id="UP000305760"/>
    </source>
</evidence>
<feature type="binding site" evidence="3">
    <location>
        <position position="296"/>
    </location>
    <ligand>
        <name>Zn(2+)</name>
        <dbReference type="ChEBI" id="CHEBI:29105"/>
    </ligand>
</feature>
<reference evidence="6 7" key="1">
    <citation type="submission" date="2019-03" db="EMBL/GenBank/DDBJ databases">
        <title>Arenimonas daejeonensis sp. nov., isolated from compost.</title>
        <authorList>
            <person name="Jeon C.O."/>
        </authorList>
    </citation>
    <scope>NUCLEOTIDE SEQUENCE [LARGE SCALE GENOMIC DNA]</scope>
    <source>
        <strain evidence="6 7">R29</strain>
    </source>
</reference>
<keyword evidence="3" id="KW-0479">Metal-binding</keyword>
<evidence type="ECO:0000256" key="1">
    <source>
        <dbReference type="ARBA" id="ARBA00022603"/>
    </source>
</evidence>
<organism evidence="6 7">
    <name type="scientific">Arenimonas terrae</name>
    <dbReference type="NCBI Taxonomy" id="2546226"/>
    <lineage>
        <taxon>Bacteria</taxon>
        <taxon>Pseudomonadati</taxon>
        <taxon>Pseudomonadota</taxon>
        <taxon>Gammaproteobacteria</taxon>
        <taxon>Lysobacterales</taxon>
        <taxon>Lysobacteraceae</taxon>
        <taxon>Arenimonas</taxon>
    </lineage>
</organism>
<comment type="caution">
    <text evidence="6">The sequence shown here is derived from an EMBL/GenBank/DDBJ whole genome shotgun (WGS) entry which is preliminary data.</text>
</comment>
<dbReference type="GO" id="GO:0046872">
    <property type="term" value="F:metal ion binding"/>
    <property type="evidence" value="ECO:0007669"/>
    <property type="project" value="UniProtKB-KW"/>
</dbReference>
<dbReference type="EMBL" id="SMDR01000002">
    <property type="protein sequence ID" value="TNJ33903.1"/>
    <property type="molecule type" value="Genomic_DNA"/>
</dbReference>
<proteinExistence type="predicted"/>